<evidence type="ECO:0000256" key="1">
    <source>
        <dbReference type="ARBA" id="ARBA00022837"/>
    </source>
</evidence>
<reference evidence="5" key="1">
    <citation type="submission" date="2023-08" db="EMBL/GenBank/DDBJ databases">
        <authorList>
            <person name="Chen Y."/>
            <person name="Shah S."/>
            <person name="Dougan E. K."/>
            <person name="Thang M."/>
            <person name="Chan C."/>
        </authorList>
    </citation>
    <scope>NUCLEOTIDE SEQUENCE</scope>
</reference>
<keyword evidence="6" id="KW-1185">Reference proteome</keyword>
<dbReference type="EMBL" id="CAUJNA010000042">
    <property type="protein sequence ID" value="CAJ1370896.1"/>
    <property type="molecule type" value="Genomic_DNA"/>
</dbReference>
<evidence type="ECO:0000259" key="4">
    <source>
        <dbReference type="PROSITE" id="PS50222"/>
    </source>
</evidence>
<dbReference type="InterPro" id="IPR002048">
    <property type="entry name" value="EF_hand_dom"/>
</dbReference>
<accession>A0AA36HL90</accession>
<dbReference type="Proteomes" id="UP001178507">
    <property type="component" value="Unassembled WGS sequence"/>
</dbReference>
<keyword evidence="1" id="KW-0106">Calcium</keyword>
<protein>
    <recommendedName>
        <fullName evidence="4">EF-hand domain-containing protein</fullName>
    </recommendedName>
</protein>
<evidence type="ECO:0000313" key="6">
    <source>
        <dbReference type="Proteomes" id="UP001178507"/>
    </source>
</evidence>
<feature type="chain" id="PRO_5041220755" description="EF-hand domain-containing protein" evidence="3">
    <location>
        <begin position="17"/>
        <end position="295"/>
    </location>
</feature>
<feature type="signal peptide" evidence="3">
    <location>
        <begin position="1"/>
        <end position="16"/>
    </location>
</feature>
<organism evidence="5 6">
    <name type="scientific">Effrenium voratum</name>
    <dbReference type="NCBI Taxonomy" id="2562239"/>
    <lineage>
        <taxon>Eukaryota</taxon>
        <taxon>Sar</taxon>
        <taxon>Alveolata</taxon>
        <taxon>Dinophyceae</taxon>
        <taxon>Suessiales</taxon>
        <taxon>Symbiodiniaceae</taxon>
        <taxon>Effrenium</taxon>
    </lineage>
</organism>
<gene>
    <name evidence="5" type="ORF">EVOR1521_LOCUS1357</name>
</gene>
<keyword evidence="3" id="KW-0732">Signal</keyword>
<evidence type="ECO:0000313" key="5">
    <source>
        <dbReference type="EMBL" id="CAJ1370896.1"/>
    </source>
</evidence>
<dbReference type="Gene3D" id="1.10.238.10">
    <property type="entry name" value="EF-hand"/>
    <property type="match status" value="1"/>
</dbReference>
<evidence type="ECO:0000256" key="2">
    <source>
        <dbReference type="SAM" id="MobiDB-lite"/>
    </source>
</evidence>
<dbReference type="InterPro" id="IPR018247">
    <property type="entry name" value="EF_Hand_1_Ca_BS"/>
</dbReference>
<comment type="caution">
    <text evidence="5">The sequence shown here is derived from an EMBL/GenBank/DDBJ whole genome shotgun (WGS) entry which is preliminary data.</text>
</comment>
<proteinExistence type="predicted"/>
<dbReference type="PROSITE" id="PS50222">
    <property type="entry name" value="EF_HAND_2"/>
    <property type="match status" value="1"/>
</dbReference>
<feature type="domain" description="EF-hand" evidence="4">
    <location>
        <begin position="34"/>
        <end position="69"/>
    </location>
</feature>
<dbReference type="SUPFAM" id="SSF47473">
    <property type="entry name" value="EF-hand"/>
    <property type="match status" value="1"/>
</dbReference>
<dbReference type="InterPro" id="IPR011992">
    <property type="entry name" value="EF-hand-dom_pair"/>
</dbReference>
<dbReference type="AlphaFoldDB" id="A0AA36HL90"/>
<evidence type="ECO:0000256" key="3">
    <source>
        <dbReference type="SAM" id="SignalP"/>
    </source>
</evidence>
<dbReference type="PROSITE" id="PS00018">
    <property type="entry name" value="EF_HAND_1"/>
    <property type="match status" value="1"/>
</dbReference>
<name>A0AA36HL90_9DINO</name>
<sequence>MLNLILAVIVERAAEARENDHEAKIKKKQAERARSMEDLASLCASMDVNNNGLISLEEMLKGYDEVEECKKLMEVMDLKRDDMAMGFNVLDSESTQEVPYLEFCQHLGSFFKRDPVIMHSLVKYSVMELRKVVEQDVVRLLQEQSEMLKSLLEGKSCVEMKFSNLSDLSPHPKESRADELGPLLAKAQDLAETVCASVALDSAEALRVSVADLRERLEPQMLQVSVVSVDLPQAAQAAQTPQAGWFEAMSTSKRSKKRSSQNETPLRADGWIGLPRCGCETGEEASTVAVQVTDE</sequence>
<feature type="region of interest" description="Disordered" evidence="2">
    <location>
        <begin position="240"/>
        <end position="267"/>
    </location>
</feature>
<dbReference type="GO" id="GO:0005509">
    <property type="term" value="F:calcium ion binding"/>
    <property type="evidence" value="ECO:0007669"/>
    <property type="project" value="InterPro"/>
</dbReference>